<comment type="caution">
    <text evidence="1">The sequence shown here is derived from an EMBL/GenBank/DDBJ whole genome shotgun (WGS) entry which is preliminary data.</text>
</comment>
<protein>
    <submittedName>
        <fullName evidence="1">Uncharacterized protein</fullName>
    </submittedName>
</protein>
<proteinExistence type="predicted"/>
<keyword evidence="2" id="KW-1185">Reference proteome</keyword>
<dbReference type="EMBL" id="BOQE01000001">
    <property type="protein sequence ID" value="GIM46937.1"/>
    <property type="molecule type" value="Genomic_DNA"/>
</dbReference>
<gene>
    <name evidence="1" type="ORF">DNHGIG_24860</name>
</gene>
<organism evidence="1 2">
    <name type="scientific">Collibacillus ludicampi</name>
    <dbReference type="NCBI Taxonomy" id="2771369"/>
    <lineage>
        <taxon>Bacteria</taxon>
        <taxon>Bacillati</taxon>
        <taxon>Bacillota</taxon>
        <taxon>Bacilli</taxon>
        <taxon>Bacillales</taxon>
        <taxon>Alicyclobacillaceae</taxon>
        <taxon>Collibacillus</taxon>
    </lineage>
</organism>
<name>A0AAV4LGK1_9BACL</name>
<evidence type="ECO:0000313" key="1">
    <source>
        <dbReference type="EMBL" id="GIM46937.1"/>
    </source>
</evidence>
<accession>A0AAV4LGK1</accession>
<dbReference type="Proteomes" id="UP001057291">
    <property type="component" value="Unassembled WGS sequence"/>
</dbReference>
<dbReference type="AlphaFoldDB" id="A0AAV4LGK1"/>
<reference evidence="1" key="1">
    <citation type="journal article" date="2023" name="Int. J. Syst. Evol. Microbiol.">
        <title>Collibacillus ludicampi gen. nov., sp. nov., a new soil bacterium of the family Alicyclobacillaceae.</title>
        <authorList>
            <person name="Jojima T."/>
            <person name="Ioku Y."/>
            <person name="Fukuta Y."/>
            <person name="Shirasaka N."/>
            <person name="Matsumura Y."/>
            <person name="Mori M."/>
        </authorList>
    </citation>
    <scope>NUCLEOTIDE SEQUENCE</scope>
    <source>
        <strain evidence="1">TP075</strain>
    </source>
</reference>
<evidence type="ECO:0000313" key="2">
    <source>
        <dbReference type="Proteomes" id="UP001057291"/>
    </source>
</evidence>
<sequence>MVDRVRKQVDVSLHDVQAEFISSEPTDMGMPNTSTIESFKYFDLKRRFLRFYVETIYILISKKMRILLKK</sequence>